<reference evidence="2" key="1">
    <citation type="submission" date="2021-01" db="EMBL/GenBank/DDBJ databases">
        <authorList>
            <consortium name="Genoscope - CEA"/>
            <person name="William W."/>
        </authorList>
    </citation>
    <scope>NUCLEOTIDE SEQUENCE</scope>
</reference>
<keyword evidence="1" id="KW-0812">Transmembrane</keyword>
<keyword evidence="1" id="KW-1133">Transmembrane helix</keyword>
<gene>
    <name evidence="2" type="ORF">DARMORV10_C03P46900.1</name>
</gene>
<organism evidence="2">
    <name type="scientific">Brassica napus</name>
    <name type="common">Rape</name>
    <dbReference type="NCBI Taxonomy" id="3708"/>
    <lineage>
        <taxon>Eukaryota</taxon>
        <taxon>Viridiplantae</taxon>
        <taxon>Streptophyta</taxon>
        <taxon>Embryophyta</taxon>
        <taxon>Tracheophyta</taxon>
        <taxon>Spermatophyta</taxon>
        <taxon>Magnoliopsida</taxon>
        <taxon>eudicotyledons</taxon>
        <taxon>Gunneridae</taxon>
        <taxon>Pentapetalae</taxon>
        <taxon>rosids</taxon>
        <taxon>malvids</taxon>
        <taxon>Brassicales</taxon>
        <taxon>Brassicaceae</taxon>
        <taxon>Brassiceae</taxon>
        <taxon>Brassica</taxon>
    </lineage>
</organism>
<dbReference type="EMBL" id="HG994367">
    <property type="protein sequence ID" value="CAF1704461.1"/>
    <property type="molecule type" value="Genomic_DNA"/>
</dbReference>
<name>A0A816IHB2_BRANA</name>
<dbReference type="Proteomes" id="UP001295469">
    <property type="component" value="Chromosome C03"/>
</dbReference>
<accession>A0A816IHB2</accession>
<sequence length="112" mass="12056">MQLKPLLDAVGVEPVITCRQKSGFVSVFKLGEANDAFEAVFGVLGVEIYDGDGLENGGFDTGQFLDCNNDMVIAGNTMIVVIIVGFIINTVGSPRQQSTESIKKHAIYKTEN</sequence>
<feature type="transmembrane region" description="Helical" evidence="1">
    <location>
        <begin position="71"/>
        <end position="91"/>
    </location>
</feature>
<keyword evidence="1" id="KW-0472">Membrane</keyword>
<dbReference type="AlphaFoldDB" id="A0A816IHB2"/>
<proteinExistence type="predicted"/>
<protein>
    <submittedName>
        <fullName evidence="2">(rape) hypothetical protein</fullName>
    </submittedName>
</protein>
<evidence type="ECO:0000313" key="2">
    <source>
        <dbReference type="EMBL" id="CAF1704461.1"/>
    </source>
</evidence>
<evidence type="ECO:0000256" key="1">
    <source>
        <dbReference type="SAM" id="Phobius"/>
    </source>
</evidence>